<evidence type="ECO:0000313" key="4">
    <source>
        <dbReference type="EMBL" id="VDO41362.1"/>
    </source>
</evidence>
<evidence type="ECO:0000313" key="6">
    <source>
        <dbReference type="WBParaSite" id="OFLC_0000489201-mRNA-1"/>
    </source>
</evidence>
<dbReference type="EMBL" id="UZAJ01003947">
    <property type="protein sequence ID" value="VDO41362.1"/>
    <property type="molecule type" value="Genomic_DNA"/>
</dbReference>
<evidence type="ECO:0000313" key="5">
    <source>
        <dbReference type="Proteomes" id="UP000267606"/>
    </source>
</evidence>
<dbReference type="GO" id="GO:0000815">
    <property type="term" value="C:ESCRT III complex"/>
    <property type="evidence" value="ECO:0007669"/>
    <property type="project" value="TreeGrafter"/>
</dbReference>
<dbReference type="PANTHER" id="PTHR22761">
    <property type="entry name" value="CHARGED MULTIVESICULAR BODY PROTEIN"/>
    <property type="match status" value="1"/>
</dbReference>
<evidence type="ECO:0000259" key="3">
    <source>
        <dbReference type="Pfam" id="PF25239"/>
    </source>
</evidence>
<dbReference type="GO" id="GO:0009898">
    <property type="term" value="C:cytoplasmic side of plasma membrane"/>
    <property type="evidence" value="ECO:0007669"/>
    <property type="project" value="TreeGrafter"/>
</dbReference>
<dbReference type="WBParaSite" id="OFLC_0000489201-mRNA-1">
    <property type="protein sequence ID" value="OFLC_0000489201-mRNA-1"/>
    <property type="gene ID" value="OFLC_0000489201"/>
</dbReference>
<gene>
    <name evidence="4" type="ORF">OFLC_LOCUS4893</name>
</gene>
<dbReference type="GO" id="GO:0005771">
    <property type="term" value="C:multivesicular body"/>
    <property type="evidence" value="ECO:0007669"/>
    <property type="project" value="TreeGrafter"/>
</dbReference>
<keyword evidence="2" id="KW-0175">Coiled coil</keyword>
<dbReference type="AlphaFoldDB" id="A0A183HBN1"/>
<feature type="coiled-coil region" evidence="2">
    <location>
        <begin position="70"/>
        <end position="141"/>
    </location>
</feature>
<dbReference type="GO" id="GO:0006900">
    <property type="term" value="P:vesicle budding from membrane"/>
    <property type="evidence" value="ECO:0007669"/>
    <property type="project" value="TreeGrafter"/>
</dbReference>
<dbReference type="PANTHER" id="PTHR22761:SF46">
    <property type="entry name" value="CHARGED MULTIVESICULAR BODY PROTEIN 7"/>
    <property type="match status" value="1"/>
</dbReference>
<keyword evidence="5" id="KW-1185">Reference proteome</keyword>
<sequence>MLPEIVDSAEFFDGCKNLIANKKTYDVALAELVNRGEVTIGSSKMGEEILKFRDNAVRGPIKWTESDASVHDMRRAMSKLEHEIKRLEQKAKKAEQDARLFIRQGDKNHAAHYLRQKKRALKEVEAKDNQYQRLLEMMQQLGRTKQNKQILDAYKAGADAFKATLQRQGISPEEIDETMDSIGDAIATAEEIQDAIAAGVPTSDSDELNKDLEAELDAILAGESSEADLIFKGLPDVPSEEPSVAGPAKTTNIAGTDSIAARLKRLREAA</sequence>
<evidence type="ECO:0000256" key="2">
    <source>
        <dbReference type="SAM" id="Coils"/>
    </source>
</evidence>
<name>A0A183HBN1_9BILA</name>
<feature type="domain" description="CHMP7 winged helix" evidence="3">
    <location>
        <begin position="2"/>
        <end position="53"/>
    </location>
</feature>
<dbReference type="Gene3D" id="6.10.140.1230">
    <property type="match status" value="1"/>
</dbReference>
<dbReference type="Pfam" id="PF03357">
    <property type="entry name" value="Snf7"/>
    <property type="match status" value="1"/>
</dbReference>
<organism evidence="6">
    <name type="scientific">Onchocerca flexuosa</name>
    <dbReference type="NCBI Taxonomy" id="387005"/>
    <lineage>
        <taxon>Eukaryota</taxon>
        <taxon>Metazoa</taxon>
        <taxon>Ecdysozoa</taxon>
        <taxon>Nematoda</taxon>
        <taxon>Chromadorea</taxon>
        <taxon>Rhabditida</taxon>
        <taxon>Spirurina</taxon>
        <taxon>Spiruromorpha</taxon>
        <taxon>Filarioidea</taxon>
        <taxon>Onchocercidae</taxon>
        <taxon>Onchocerca</taxon>
    </lineage>
</organism>
<dbReference type="STRING" id="387005.A0A183HBN1"/>
<evidence type="ECO:0000256" key="1">
    <source>
        <dbReference type="ARBA" id="ARBA00006190"/>
    </source>
</evidence>
<reference evidence="4 5" key="2">
    <citation type="submission" date="2018-11" db="EMBL/GenBank/DDBJ databases">
        <authorList>
            <consortium name="Pathogen Informatics"/>
        </authorList>
    </citation>
    <scope>NUCLEOTIDE SEQUENCE [LARGE SCALE GENOMIC DNA]</scope>
</reference>
<dbReference type="InterPro" id="IPR057471">
    <property type="entry name" value="CHMP7_WHD"/>
</dbReference>
<dbReference type="Pfam" id="PF25239">
    <property type="entry name" value="WHD_CHMP7"/>
    <property type="match status" value="1"/>
</dbReference>
<proteinExistence type="inferred from homology"/>
<protein>
    <submittedName>
        <fullName evidence="6">SNF7 family protein</fullName>
    </submittedName>
</protein>
<dbReference type="GO" id="GO:0032511">
    <property type="term" value="P:late endosome to vacuole transport via multivesicular body sorting pathway"/>
    <property type="evidence" value="ECO:0007669"/>
    <property type="project" value="TreeGrafter"/>
</dbReference>
<reference evidence="6" key="1">
    <citation type="submission" date="2016-06" db="UniProtKB">
        <authorList>
            <consortium name="WormBaseParasite"/>
        </authorList>
    </citation>
    <scope>IDENTIFICATION</scope>
</reference>
<comment type="similarity">
    <text evidence="1">Belongs to the SNF7 family.</text>
</comment>
<dbReference type="InterPro" id="IPR005024">
    <property type="entry name" value="Snf7_fam"/>
</dbReference>
<dbReference type="Proteomes" id="UP000267606">
    <property type="component" value="Unassembled WGS sequence"/>
</dbReference>
<accession>A0A183HBN1</accession>